<evidence type="ECO:0000259" key="5">
    <source>
        <dbReference type="PROSITE" id="PS50011"/>
    </source>
</evidence>
<reference evidence="7" key="1">
    <citation type="journal article" date="2019" name="Int. J. Syst. Evol. Microbiol.">
        <title>The Global Catalogue of Microorganisms (GCM) 10K type strain sequencing project: providing services to taxonomists for standard genome sequencing and annotation.</title>
        <authorList>
            <consortium name="The Broad Institute Genomics Platform"/>
            <consortium name="The Broad Institute Genome Sequencing Center for Infectious Disease"/>
            <person name="Wu L."/>
            <person name="Ma J."/>
        </authorList>
    </citation>
    <scope>NUCLEOTIDE SEQUENCE [LARGE SCALE GENOMIC DNA]</scope>
    <source>
        <strain evidence="7">CGMCC 4.1467</strain>
    </source>
</reference>
<dbReference type="SMART" id="SM00220">
    <property type="entry name" value="S_TKc"/>
    <property type="match status" value="1"/>
</dbReference>
<keyword evidence="1" id="KW-0808">Transferase</keyword>
<accession>A0ABW2LE98</accession>
<gene>
    <name evidence="6" type="ORF">ACFQY0_19890</name>
</gene>
<dbReference type="InterPro" id="IPR000719">
    <property type="entry name" value="Prot_kinase_dom"/>
</dbReference>
<organism evidence="6 7">
    <name type="scientific">Haloferula chungangensis</name>
    <dbReference type="NCBI Taxonomy" id="1048331"/>
    <lineage>
        <taxon>Bacteria</taxon>
        <taxon>Pseudomonadati</taxon>
        <taxon>Verrucomicrobiota</taxon>
        <taxon>Verrucomicrobiia</taxon>
        <taxon>Verrucomicrobiales</taxon>
        <taxon>Verrucomicrobiaceae</taxon>
        <taxon>Haloferula</taxon>
    </lineage>
</organism>
<dbReference type="Proteomes" id="UP001596472">
    <property type="component" value="Unassembled WGS sequence"/>
</dbReference>
<dbReference type="SUPFAM" id="SSF56112">
    <property type="entry name" value="Protein kinase-like (PK-like)"/>
    <property type="match status" value="1"/>
</dbReference>
<evidence type="ECO:0000256" key="1">
    <source>
        <dbReference type="ARBA" id="ARBA00022679"/>
    </source>
</evidence>
<dbReference type="PANTHER" id="PTHR43289">
    <property type="entry name" value="MITOGEN-ACTIVATED PROTEIN KINASE KINASE KINASE 20-RELATED"/>
    <property type="match status" value="1"/>
</dbReference>
<evidence type="ECO:0000313" key="7">
    <source>
        <dbReference type="Proteomes" id="UP001596472"/>
    </source>
</evidence>
<dbReference type="CDD" id="cd14014">
    <property type="entry name" value="STKc_PknB_like"/>
    <property type="match status" value="1"/>
</dbReference>
<keyword evidence="2" id="KW-0547">Nucleotide-binding</keyword>
<comment type="caution">
    <text evidence="6">The sequence shown here is derived from an EMBL/GenBank/DDBJ whole genome shotgun (WGS) entry which is preliminary data.</text>
</comment>
<dbReference type="Pfam" id="PF00069">
    <property type="entry name" value="Pkinase"/>
    <property type="match status" value="1"/>
</dbReference>
<evidence type="ECO:0000256" key="3">
    <source>
        <dbReference type="ARBA" id="ARBA00022777"/>
    </source>
</evidence>
<dbReference type="InterPro" id="IPR011009">
    <property type="entry name" value="Kinase-like_dom_sf"/>
</dbReference>
<feature type="domain" description="Protein kinase" evidence="5">
    <location>
        <begin position="49"/>
        <end position="323"/>
    </location>
</feature>
<dbReference type="Gene3D" id="1.10.510.10">
    <property type="entry name" value="Transferase(Phosphotransferase) domain 1"/>
    <property type="match status" value="1"/>
</dbReference>
<keyword evidence="3 6" id="KW-0418">Kinase</keyword>
<evidence type="ECO:0000256" key="4">
    <source>
        <dbReference type="ARBA" id="ARBA00022840"/>
    </source>
</evidence>
<dbReference type="GO" id="GO:0004674">
    <property type="term" value="F:protein serine/threonine kinase activity"/>
    <property type="evidence" value="ECO:0007669"/>
    <property type="project" value="UniProtKB-KW"/>
</dbReference>
<dbReference type="PANTHER" id="PTHR43289:SF34">
    <property type="entry name" value="SERINE_THREONINE-PROTEIN KINASE YBDM-RELATED"/>
    <property type="match status" value="1"/>
</dbReference>
<name>A0ABW2LE98_9BACT</name>
<dbReference type="EMBL" id="JBHTBS010000017">
    <property type="protein sequence ID" value="MFC7339465.1"/>
    <property type="molecule type" value="Genomic_DNA"/>
</dbReference>
<evidence type="ECO:0000256" key="2">
    <source>
        <dbReference type="ARBA" id="ARBA00022741"/>
    </source>
</evidence>
<keyword evidence="6" id="KW-0723">Serine/threonine-protein kinase</keyword>
<evidence type="ECO:0000313" key="6">
    <source>
        <dbReference type="EMBL" id="MFC7339465.1"/>
    </source>
</evidence>
<keyword evidence="4" id="KW-0067">ATP-binding</keyword>
<sequence>MNQSLGNGGPYGNDHRLIEAYREATSLDEGGLEALCPSYVELAETTIRYEDEKLLGKGGVKEVCRAFDNHARRWVAMARLREDLGPEFFDLFVNEAWLTSTLKHPNIISVYDVGIDSSGRPFFTMDLKGNTTLADLIGSKQSDRRALLRDFLKICDAVAYAHSRDIIHLDLKPENIQTDDYGEVLVCDWGLGKVISQDGFENESTPATEFLDNMTLVGEIKGSPGYMAPEQVESGRQKDHRTDIFSLGCILHVILTGDPPFMGDRRTILEATARGHVEDPCVKYPSVRMPASLGAVTMKALARRPEDRYQSVAELRDDVQRHLDGFSTNAEERSFLRDARLFVSRNRTPVLITSLALILLTVLSTLFIQKVDFLHRSVMAESQLAEQYASKAEAANELYVESLSKSRDRHLALSRSLISSVSNLKNRGIFDTPMKSVREALVLADHALALDPDSTAAKYQLFALNLIQLNFKEALKYPLSEGQGRYGYMLFAEAFPEFDYSKSKRPSLENLREFLVEARRLNPDESPVIERMISYDAALRFSKRSYHEVIEELLRYLNPDSESIDLKFSRNRIATLRVGKSIRMIADPGGSEECVLRYLGLRSLRLETDDEIDLHQLSGLTIHRLDLSGCASFILEGPLILPSIDSIMIDPQKHSADNLRRWIQSSVDFEISPRPDS</sequence>
<protein>
    <submittedName>
        <fullName evidence="6">Serine/threonine protein kinase</fullName>
    </submittedName>
</protein>
<keyword evidence="7" id="KW-1185">Reference proteome</keyword>
<proteinExistence type="predicted"/>
<dbReference type="Gene3D" id="3.30.200.20">
    <property type="entry name" value="Phosphorylase Kinase, domain 1"/>
    <property type="match status" value="1"/>
</dbReference>
<dbReference type="PROSITE" id="PS50011">
    <property type="entry name" value="PROTEIN_KINASE_DOM"/>
    <property type="match status" value="1"/>
</dbReference>